<accession>A0ABU5E6K9</accession>
<dbReference type="InterPro" id="IPR000394">
    <property type="entry name" value="RNA_pol_sigma_54"/>
</dbReference>
<keyword evidence="5 9" id="KW-0805">Transcription regulation</keyword>
<keyword evidence="4 9" id="KW-0548">Nucleotidyltransferase</keyword>
<dbReference type="Pfam" id="PF04963">
    <property type="entry name" value="Sigma54_CBD"/>
    <property type="match status" value="1"/>
</dbReference>
<dbReference type="Gene3D" id="1.10.10.60">
    <property type="entry name" value="Homeodomain-like"/>
    <property type="match status" value="1"/>
</dbReference>
<organism evidence="13 14">
    <name type="scientific">Dongia soli</name>
    <dbReference type="NCBI Taxonomy" id="600628"/>
    <lineage>
        <taxon>Bacteria</taxon>
        <taxon>Pseudomonadati</taxon>
        <taxon>Pseudomonadota</taxon>
        <taxon>Alphaproteobacteria</taxon>
        <taxon>Rhodospirillales</taxon>
        <taxon>Dongiaceae</taxon>
        <taxon>Dongia</taxon>
    </lineage>
</organism>
<dbReference type="InterPro" id="IPR007634">
    <property type="entry name" value="RNA_pol_sigma_54_DNA-bd"/>
</dbReference>
<dbReference type="PROSITE" id="PS50044">
    <property type="entry name" value="SIGMA54_3"/>
    <property type="match status" value="1"/>
</dbReference>
<dbReference type="NCBIfam" id="NF009118">
    <property type="entry name" value="PRK12469.1"/>
    <property type="match status" value="1"/>
</dbReference>
<dbReference type="Pfam" id="PF04552">
    <property type="entry name" value="Sigma54_DBD"/>
    <property type="match status" value="1"/>
</dbReference>
<evidence type="ECO:0000259" key="12">
    <source>
        <dbReference type="Pfam" id="PF04963"/>
    </source>
</evidence>
<evidence type="ECO:0000256" key="8">
    <source>
        <dbReference type="ARBA" id="ARBA00023163"/>
    </source>
</evidence>
<dbReference type="InterPro" id="IPR007046">
    <property type="entry name" value="RNA_pol_sigma_54_core-bd"/>
</dbReference>
<comment type="caution">
    <text evidence="13">The sequence shown here is derived from an EMBL/GenBank/DDBJ whole genome shotgun (WGS) entry which is preliminary data.</text>
</comment>
<keyword evidence="8 9" id="KW-0804">Transcription</keyword>
<evidence type="ECO:0000256" key="10">
    <source>
        <dbReference type="SAM" id="MobiDB-lite"/>
    </source>
</evidence>
<protein>
    <recommendedName>
        <fullName evidence="9">RNA polymerase sigma-54 factor</fullName>
    </recommendedName>
</protein>
<dbReference type="EMBL" id="JAXCLW010000001">
    <property type="protein sequence ID" value="MDY0881774.1"/>
    <property type="molecule type" value="Genomic_DNA"/>
</dbReference>
<keyword evidence="2 9" id="KW-0240">DNA-directed RNA polymerase</keyword>
<evidence type="ECO:0000256" key="1">
    <source>
        <dbReference type="ARBA" id="ARBA00008798"/>
    </source>
</evidence>
<evidence type="ECO:0000256" key="4">
    <source>
        <dbReference type="ARBA" id="ARBA00022695"/>
    </source>
</evidence>
<feature type="domain" description="RNA polymerase sigma factor 54 DNA-binding" evidence="11">
    <location>
        <begin position="355"/>
        <end position="514"/>
    </location>
</feature>
<comment type="similarity">
    <text evidence="1 9">Belongs to the sigma-54 factor family.</text>
</comment>
<dbReference type="PIRSF" id="PIRSF000774">
    <property type="entry name" value="RpoN"/>
    <property type="match status" value="1"/>
</dbReference>
<dbReference type="PANTHER" id="PTHR32248:SF4">
    <property type="entry name" value="RNA POLYMERASE SIGMA-54 FACTOR"/>
    <property type="match status" value="1"/>
</dbReference>
<comment type="function">
    <text evidence="9">Sigma factors are initiation factors that promote the attachment of RNA polymerase to specific initiation sites and are then released.</text>
</comment>
<sequence>MAVTQRLDLRQSQTLVMTPQLQQAIKLLELSNQELTSYVEQELEQNPLLERGDDARAEGTEMADGAADFSGDGPEGEGAETAADNLLDASDYGRREVLPDERDSPLDTDYENVYSSDGAADGAAAVADLAGLNSWRNGGGGGGGDFGDGEFGLEHTLSRELTLHEHLEQQLGLDIADPTERLIGLQLIDLVDEAGYIRAELTPIAERLNCDLAQVEAVLRKLQQLDPIGVCARDLAECLALQLKERDRLDPAMQTLLQHLDLLAKHDRAQLMKLCGVDAEDLADMILEIRSLNPRPGASFDKIEAQTIVPDILVYRQPDGSWGIELNADTLPRLLVNQQYYAQVSGRTQSKQDKDYLAERLSAANWLVKTLHQRATTILKVASEIVRQQEAFFLHGVQHLKPLIRRDIANAIEMHESTVSRVATNKYMATPRGLYEMRYFFSAAIQGANGVASHSAESVRSRIKELIDAEPANAVLSDDQLVAILKGQGVDIARRTVAKYRESLKIQSSVQRRREKALRSV</sequence>
<feature type="region of interest" description="Disordered" evidence="10">
    <location>
        <begin position="60"/>
        <end position="107"/>
    </location>
</feature>
<evidence type="ECO:0000313" key="13">
    <source>
        <dbReference type="EMBL" id="MDY0881774.1"/>
    </source>
</evidence>
<evidence type="ECO:0000259" key="11">
    <source>
        <dbReference type="Pfam" id="PF04552"/>
    </source>
</evidence>
<dbReference type="RefSeq" id="WP_320506823.1">
    <property type="nucleotide sequence ID" value="NZ_JAXCLW010000001.1"/>
</dbReference>
<evidence type="ECO:0000256" key="7">
    <source>
        <dbReference type="ARBA" id="ARBA00023125"/>
    </source>
</evidence>
<dbReference type="Proteomes" id="UP001279642">
    <property type="component" value="Unassembled WGS sequence"/>
</dbReference>
<feature type="domain" description="RNA polymerase sigma factor 54 core-binding" evidence="12">
    <location>
        <begin position="154"/>
        <end position="340"/>
    </location>
</feature>
<dbReference type="NCBIfam" id="NF004596">
    <property type="entry name" value="PRK05932.1-3"/>
    <property type="match status" value="1"/>
</dbReference>
<dbReference type="PROSITE" id="PS00718">
    <property type="entry name" value="SIGMA54_2"/>
    <property type="match status" value="1"/>
</dbReference>
<keyword evidence="3 9" id="KW-0808">Transferase</keyword>
<dbReference type="InterPro" id="IPR038709">
    <property type="entry name" value="RpoN_core-bd_sf"/>
</dbReference>
<dbReference type="Gene3D" id="1.10.10.1330">
    <property type="entry name" value="RNA polymerase sigma-54 factor, core-binding domain"/>
    <property type="match status" value="1"/>
</dbReference>
<evidence type="ECO:0000313" key="14">
    <source>
        <dbReference type="Proteomes" id="UP001279642"/>
    </source>
</evidence>
<evidence type="ECO:0000256" key="9">
    <source>
        <dbReference type="PIRNR" id="PIRNR000774"/>
    </source>
</evidence>
<dbReference type="Pfam" id="PF00309">
    <property type="entry name" value="Sigma54_AID"/>
    <property type="match status" value="1"/>
</dbReference>
<dbReference type="NCBIfam" id="TIGR02395">
    <property type="entry name" value="rpoN_sigma"/>
    <property type="match status" value="1"/>
</dbReference>
<keyword evidence="14" id="KW-1185">Reference proteome</keyword>
<reference evidence="13 14" key="1">
    <citation type="journal article" date="2016" name="Antonie Van Leeuwenhoek">
        <title>Dongia soli sp. nov., isolated from soil from Dokdo, Korea.</title>
        <authorList>
            <person name="Kim D.U."/>
            <person name="Lee H."/>
            <person name="Kim H."/>
            <person name="Kim S.G."/>
            <person name="Ka J.O."/>
        </authorList>
    </citation>
    <scope>NUCLEOTIDE SEQUENCE [LARGE SCALE GENOMIC DNA]</scope>
    <source>
        <strain evidence="13 14">D78</strain>
    </source>
</reference>
<dbReference type="PRINTS" id="PR00045">
    <property type="entry name" value="SIGMA54FCT"/>
</dbReference>
<proteinExistence type="inferred from homology"/>
<evidence type="ECO:0000256" key="6">
    <source>
        <dbReference type="ARBA" id="ARBA00023082"/>
    </source>
</evidence>
<evidence type="ECO:0000256" key="3">
    <source>
        <dbReference type="ARBA" id="ARBA00022679"/>
    </source>
</evidence>
<evidence type="ECO:0000256" key="5">
    <source>
        <dbReference type="ARBA" id="ARBA00023015"/>
    </source>
</evidence>
<name>A0ABU5E6K9_9PROT</name>
<evidence type="ECO:0000256" key="2">
    <source>
        <dbReference type="ARBA" id="ARBA00022478"/>
    </source>
</evidence>
<feature type="compositionally biased region" description="Basic and acidic residues" evidence="10">
    <location>
        <begin position="91"/>
        <end position="105"/>
    </location>
</feature>
<dbReference type="PANTHER" id="PTHR32248">
    <property type="entry name" value="RNA POLYMERASE SIGMA-54 FACTOR"/>
    <property type="match status" value="1"/>
</dbReference>
<keyword evidence="7 9" id="KW-0238">DNA-binding</keyword>
<gene>
    <name evidence="13" type="primary">rpoN</name>
    <name evidence="13" type="ORF">SMD27_02880</name>
</gene>
<keyword evidence="6 9" id="KW-0731">Sigma factor</keyword>